<gene>
    <name evidence="1" type="ORF">KSP39_PZI004202</name>
</gene>
<evidence type="ECO:0000313" key="1">
    <source>
        <dbReference type="EMBL" id="KAK8952036.1"/>
    </source>
</evidence>
<protein>
    <submittedName>
        <fullName evidence="1">Uncharacterized protein</fullName>
    </submittedName>
</protein>
<organism evidence="1 2">
    <name type="scientific">Platanthera zijinensis</name>
    <dbReference type="NCBI Taxonomy" id="2320716"/>
    <lineage>
        <taxon>Eukaryota</taxon>
        <taxon>Viridiplantae</taxon>
        <taxon>Streptophyta</taxon>
        <taxon>Embryophyta</taxon>
        <taxon>Tracheophyta</taxon>
        <taxon>Spermatophyta</taxon>
        <taxon>Magnoliopsida</taxon>
        <taxon>Liliopsida</taxon>
        <taxon>Asparagales</taxon>
        <taxon>Orchidaceae</taxon>
        <taxon>Orchidoideae</taxon>
        <taxon>Orchideae</taxon>
        <taxon>Orchidinae</taxon>
        <taxon>Platanthera</taxon>
    </lineage>
</organism>
<sequence>MFYFTPRWGIFSPFPHDTTLLLVTQEYLDLQGGPCLFTQDSTCPMLLRSEWCITPPLRLAPRCLYCSPTTPFSRFRLLPFLSLLLHQKKLEKRLKNG</sequence>
<proteinExistence type="predicted"/>
<dbReference type="AlphaFoldDB" id="A0AAP0BVW3"/>
<comment type="caution">
    <text evidence="1">The sequence shown here is derived from an EMBL/GenBank/DDBJ whole genome shotgun (WGS) entry which is preliminary data.</text>
</comment>
<keyword evidence="2" id="KW-1185">Reference proteome</keyword>
<evidence type="ECO:0000313" key="2">
    <source>
        <dbReference type="Proteomes" id="UP001418222"/>
    </source>
</evidence>
<reference evidence="1 2" key="1">
    <citation type="journal article" date="2022" name="Nat. Plants">
        <title>Genomes of leafy and leafless Platanthera orchids illuminate the evolution of mycoheterotrophy.</title>
        <authorList>
            <person name="Li M.H."/>
            <person name="Liu K.W."/>
            <person name="Li Z."/>
            <person name="Lu H.C."/>
            <person name="Ye Q.L."/>
            <person name="Zhang D."/>
            <person name="Wang J.Y."/>
            <person name="Li Y.F."/>
            <person name="Zhong Z.M."/>
            <person name="Liu X."/>
            <person name="Yu X."/>
            <person name="Liu D.K."/>
            <person name="Tu X.D."/>
            <person name="Liu B."/>
            <person name="Hao Y."/>
            <person name="Liao X.Y."/>
            <person name="Jiang Y.T."/>
            <person name="Sun W.H."/>
            <person name="Chen J."/>
            <person name="Chen Y.Q."/>
            <person name="Ai Y."/>
            <person name="Zhai J.W."/>
            <person name="Wu S.S."/>
            <person name="Zhou Z."/>
            <person name="Hsiao Y.Y."/>
            <person name="Wu W.L."/>
            <person name="Chen Y.Y."/>
            <person name="Lin Y.F."/>
            <person name="Hsu J.L."/>
            <person name="Li C.Y."/>
            <person name="Wang Z.W."/>
            <person name="Zhao X."/>
            <person name="Zhong W.Y."/>
            <person name="Ma X.K."/>
            <person name="Ma L."/>
            <person name="Huang J."/>
            <person name="Chen G.Z."/>
            <person name="Huang M.Z."/>
            <person name="Huang L."/>
            <person name="Peng D.H."/>
            <person name="Luo Y.B."/>
            <person name="Zou S.Q."/>
            <person name="Chen S.P."/>
            <person name="Lan S."/>
            <person name="Tsai W.C."/>
            <person name="Van de Peer Y."/>
            <person name="Liu Z.J."/>
        </authorList>
    </citation>
    <scope>NUCLEOTIDE SEQUENCE [LARGE SCALE GENOMIC DNA]</scope>
    <source>
        <strain evidence="1">Lor287</strain>
    </source>
</reference>
<dbReference type="EMBL" id="JBBWWQ010000003">
    <property type="protein sequence ID" value="KAK8952036.1"/>
    <property type="molecule type" value="Genomic_DNA"/>
</dbReference>
<dbReference type="Proteomes" id="UP001418222">
    <property type="component" value="Unassembled WGS sequence"/>
</dbReference>
<name>A0AAP0BVW3_9ASPA</name>
<accession>A0AAP0BVW3</accession>